<keyword evidence="3" id="KW-1185">Reference proteome</keyword>
<dbReference type="AlphaFoldDB" id="A0A5P1EUX8"/>
<name>A0A5P1EUX8_ASPOF</name>
<accession>A0A5P1EUX8</accession>
<dbReference type="Gramene" id="ONK69806">
    <property type="protein sequence ID" value="ONK69806"/>
    <property type="gene ID" value="A4U43_C05F26940"/>
</dbReference>
<gene>
    <name evidence="2" type="ORF">A4U43_C05F26940</name>
</gene>
<protein>
    <submittedName>
        <fullName evidence="2">Uncharacterized protein</fullName>
    </submittedName>
</protein>
<dbReference type="EMBL" id="CM007385">
    <property type="protein sequence ID" value="ONK69806.1"/>
    <property type="molecule type" value="Genomic_DNA"/>
</dbReference>
<keyword evidence="1" id="KW-0812">Transmembrane</keyword>
<dbReference type="Gene3D" id="1.20.1050.40">
    <property type="entry name" value="Endopeptidase. Chain P, domain 1"/>
    <property type="match status" value="1"/>
</dbReference>
<reference evidence="3" key="1">
    <citation type="journal article" date="2017" name="Nat. Commun.">
        <title>The asparagus genome sheds light on the origin and evolution of a young Y chromosome.</title>
        <authorList>
            <person name="Harkess A."/>
            <person name="Zhou J."/>
            <person name="Xu C."/>
            <person name="Bowers J.E."/>
            <person name="Van der Hulst R."/>
            <person name="Ayyampalayam S."/>
            <person name="Mercati F."/>
            <person name="Riccardi P."/>
            <person name="McKain M.R."/>
            <person name="Kakrana A."/>
            <person name="Tang H."/>
            <person name="Ray J."/>
            <person name="Groenendijk J."/>
            <person name="Arikit S."/>
            <person name="Mathioni S.M."/>
            <person name="Nakano M."/>
            <person name="Shan H."/>
            <person name="Telgmann-Rauber A."/>
            <person name="Kanno A."/>
            <person name="Yue Z."/>
            <person name="Chen H."/>
            <person name="Li W."/>
            <person name="Chen Y."/>
            <person name="Xu X."/>
            <person name="Zhang Y."/>
            <person name="Luo S."/>
            <person name="Chen H."/>
            <person name="Gao J."/>
            <person name="Mao Z."/>
            <person name="Pires J.C."/>
            <person name="Luo M."/>
            <person name="Kudrna D."/>
            <person name="Wing R.A."/>
            <person name="Meyers B.C."/>
            <person name="Yi K."/>
            <person name="Kong H."/>
            <person name="Lavrijsen P."/>
            <person name="Sunseri F."/>
            <person name="Falavigna A."/>
            <person name="Ye Y."/>
            <person name="Leebens-Mack J.H."/>
            <person name="Chen G."/>
        </authorList>
    </citation>
    <scope>NUCLEOTIDE SEQUENCE [LARGE SCALE GENOMIC DNA]</scope>
    <source>
        <strain evidence="3">cv. DH0086</strain>
    </source>
</reference>
<organism evidence="2 3">
    <name type="scientific">Asparagus officinalis</name>
    <name type="common">Garden asparagus</name>
    <dbReference type="NCBI Taxonomy" id="4686"/>
    <lineage>
        <taxon>Eukaryota</taxon>
        <taxon>Viridiplantae</taxon>
        <taxon>Streptophyta</taxon>
        <taxon>Embryophyta</taxon>
        <taxon>Tracheophyta</taxon>
        <taxon>Spermatophyta</taxon>
        <taxon>Magnoliopsida</taxon>
        <taxon>Liliopsida</taxon>
        <taxon>Asparagales</taxon>
        <taxon>Asparagaceae</taxon>
        <taxon>Asparagoideae</taxon>
        <taxon>Asparagus</taxon>
    </lineage>
</organism>
<sequence>MRTKEGMKGGRLVMSSAWCCDAKRILAGPQRGLAGTNVRINLFASEIKRLVDDKSKEVYDSVASVTLEKVTYMNVIAPPAELEAYQFPLSSSVAEIRLDSFFLMCRLSLMFSNFIFFVFVVTLKQNGRYPVSLGSKVRYPLQSNARSKASAIDDSSKSSSVSQSNEDVTIGAMMLAMQS</sequence>
<evidence type="ECO:0000313" key="2">
    <source>
        <dbReference type="EMBL" id="ONK69806.1"/>
    </source>
</evidence>
<evidence type="ECO:0000256" key="1">
    <source>
        <dbReference type="SAM" id="Phobius"/>
    </source>
</evidence>
<keyword evidence="1" id="KW-0472">Membrane</keyword>
<feature type="transmembrane region" description="Helical" evidence="1">
    <location>
        <begin position="101"/>
        <end position="123"/>
    </location>
</feature>
<evidence type="ECO:0000313" key="3">
    <source>
        <dbReference type="Proteomes" id="UP000243459"/>
    </source>
</evidence>
<keyword evidence="1" id="KW-1133">Transmembrane helix</keyword>
<proteinExistence type="predicted"/>
<dbReference type="Proteomes" id="UP000243459">
    <property type="component" value="Chromosome 5"/>
</dbReference>
<dbReference type="InterPro" id="IPR024080">
    <property type="entry name" value="Neurolysin/TOP_N"/>
</dbReference>